<dbReference type="GO" id="GO:0000162">
    <property type="term" value="P:L-tryptophan biosynthetic process"/>
    <property type="evidence" value="ECO:0007669"/>
    <property type="project" value="TreeGrafter"/>
</dbReference>
<accession>A0A432V431</accession>
<dbReference type="Gene3D" id="3.20.20.70">
    <property type="entry name" value="Aldolase class I"/>
    <property type="match status" value="1"/>
</dbReference>
<dbReference type="PANTHER" id="PTHR43090">
    <property type="entry name" value="1-(5-PHOSPHORIBOSYL)-5-[(5-PHOSPHORIBOSYLAMINO)METHYLIDENEAMINO] IMIDAZOLE-4-CARBOXAMIDE ISOMERASE"/>
    <property type="match status" value="1"/>
</dbReference>
<evidence type="ECO:0000256" key="5">
    <source>
        <dbReference type="RuleBase" id="RU003657"/>
    </source>
</evidence>
<comment type="caution">
    <text evidence="6">The sequence shown here is derived from an EMBL/GenBank/DDBJ whole genome shotgun (WGS) entry which is preliminary data.</text>
</comment>
<dbReference type="EMBL" id="RKST01000015">
    <property type="protein sequence ID" value="RUM96888.1"/>
    <property type="molecule type" value="Genomic_DNA"/>
</dbReference>
<dbReference type="RefSeq" id="WP_128627389.1">
    <property type="nucleotide sequence ID" value="NZ_RKST01000015.1"/>
</dbReference>
<keyword evidence="7" id="KW-1185">Reference proteome</keyword>
<sequence>MRIIPVLDLKAGQVVRAQQGRRDSYRPIETPLSGSADPVAVARGLRVLHPFSTFYIADIDAIEGRSPNDEAVALLAAMPEAPELWLDAGFSDESQLAAMLARPSFHAVLGSESQRDTAILCRFKGHPRLILSLDFFQDGFRGARSLLEEPDLWPETVIVMTLARVGAASGPDFSTLAEIKAKAGGRMLVAAGGIRDEADIRELAALGIAAALVSTSLHNGSLTAETIAALARA</sequence>
<dbReference type="CDD" id="cd04723">
    <property type="entry name" value="HisA_HisF"/>
    <property type="match status" value="1"/>
</dbReference>
<keyword evidence="3 5" id="KW-0368">Histidine biosynthesis</keyword>
<dbReference type="InterPro" id="IPR013785">
    <property type="entry name" value="Aldolase_TIM"/>
</dbReference>
<dbReference type="PANTHER" id="PTHR43090:SF2">
    <property type="entry name" value="1-(5-PHOSPHORIBOSYL)-5-[(5-PHOSPHORIBOSYLAMINO)METHYLIDENEAMINO] IMIDAZOLE-4-CARBOXAMIDE ISOMERASE"/>
    <property type="match status" value="1"/>
</dbReference>
<evidence type="ECO:0000256" key="1">
    <source>
        <dbReference type="ARBA" id="ARBA00009667"/>
    </source>
</evidence>
<evidence type="ECO:0000256" key="4">
    <source>
        <dbReference type="ARBA" id="ARBA00029440"/>
    </source>
</evidence>
<comment type="pathway">
    <text evidence="4">Amino-acid biosynthesis.</text>
</comment>
<evidence type="ECO:0000313" key="7">
    <source>
        <dbReference type="Proteomes" id="UP000281647"/>
    </source>
</evidence>
<dbReference type="InterPro" id="IPR011060">
    <property type="entry name" value="RibuloseP-bd_barrel"/>
</dbReference>
<dbReference type="Proteomes" id="UP000281647">
    <property type="component" value="Unassembled WGS sequence"/>
</dbReference>
<evidence type="ECO:0000256" key="3">
    <source>
        <dbReference type="ARBA" id="ARBA00023102"/>
    </source>
</evidence>
<dbReference type="InterPro" id="IPR006062">
    <property type="entry name" value="His_biosynth"/>
</dbReference>
<dbReference type="GO" id="GO:0003949">
    <property type="term" value="F:1-(5-phosphoribosyl)-5-[(5-phosphoribosylamino)methylideneamino]imidazole-4-carboxamide isomerase activity"/>
    <property type="evidence" value="ECO:0007669"/>
    <property type="project" value="InterPro"/>
</dbReference>
<reference evidence="6 7" key="1">
    <citation type="submission" date="2018-11" db="EMBL/GenBank/DDBJ databases">
        <title>Pseudaminobacter arsenicus sp. nov., an arsenic-resistant bacterium isolated from arsenic-rich aquifers.</title>
        <authorList>
            <person name="Mu Y."/>
        </authorList>
    </citation>
    <scope>NUCLEOTIDE SEQUENCE [LARGE SCALE GENOMIC DNA]</scope>
    <source>
        <strain evidence="6 7">CB3</strain>
    </source>
</reference>
<dbReference type="GO" id="GO:0000105">
    <property type="term" value="P:L-histidine biosynthetic process"/>
    <property type="evidence" value="ECO:0007669"/>
    <property type="project" value="UniProtKB-KW"/>
</dbReference>
<dbReference type="SUPFAM" id="SSF51366">
    <property type="entry name" value="Ribulose-phoshate binding barrel"/>
    <property type="match status" value="1"/>
</dbReference>
<organism evidence="6 7">
    <name type="scientific">Borborobacter arsenicus</name>
    <dbReference type="NCBI Taxonomy" id="1851146"/>
    <lineage>
        <taxon>Bacteria</taxon>
        <taxon>Pseudomonadati</taxon>
        <taxon>Pseudomonadota</taxon>
        <taxon>Alphaproteobacteria</taxon>
        <taxon>Hyphomicrobiales</taxon>
        <taxon>Phyllobacteriaceae</taxon>
        <taxon>Borborobacter</taxon>
    </lineage>
</organism>
<name>A0A432V431_9HYPH</name>
<evidence type="ECO:0000313" key="6">
    <source>
        <dbReference type="EMBL" id="RUM96888.1"/>
    </source>
</evidence>
<gene>
    <name evidence="6" type="ORF">EET67_15225</name>
</gene>
<comment type="similarity">
    <text evidence="1 5">Belongs to the HisA/HisF family.</text>
</comment>
<dbReference type="InterPro" id="IPR044524">
    <property type="entry name" value="Isoase_HisA-like"/>
</dbReference>
<evidence type="ECO:0000256" key="2">
    <source>
        <dbReference type="ARBA" id="ARBA00022605"/>
    </source>
</evidence>
<dbReference type="GO" id="GO:0005737">
    <property type="term" value="C:cytoplasm"/>
    <property type="evidence" value="ECO:0007669"/>
    <property type="project" value="TreeGrafter"/>
</dbReference>
<protein>
    <submittedName>
        <fullName evidence="6">Nickel transporter</fullName>
    </submittedName>
</protein>
<dbReference type="OrthoDB" id="8535539at2"/>
<keyword evidence="2 5" id="KW-0028">Amino-acid biosynthesis</keyword>
<dbReference type="Pfam" id="PF00977">
    <property type="entry name" value="His_biosynth"/>
    <property type="match status" value="1"/>
</dbReference>
<dbReference type="AlphaFoldDB" id="A0A432V431"/>
<proteinExistence type="inferred from homology"/>